<dbReference type="RefSeq" id="WP_066664473.1">
    <property type="nucleotide sequence ID" value="NZ_CP011402.1"/>
</dbReference>
<keyword evidence="3" id="KW-0411">Iron-sulfur</keyword>
<accession>A0A1H8PE06</accession>
<dbReference type="Pfam" id="PF12838">
    <property type="entry name" value="Fer4_7"/>
    <property type="match status" value="1"/>
</dbReference>
<dbReference type="PROSITE" id="PS00198">
    <property type="entry name" value="4FE4S_FER_1"/>
    <property type="match status" value="1"/>
</dbReference>
<dbReference type="Proteomes" id="UP000182975">
    <property type="component" value="Unassembled WGS sequence"/>
</dbReference>
<dbReference type="InterPro" id="IPR017900">
    <property type="entry name" value="4Fe4S_Fe_S_CS"/>
</dbReference>
<evidence type="ECO:0000256" key="1">
    <source>
        <dbReference type="ARBA" id="ARBA00022723"/>
    </source>
</evidence>
<dbReference type="AlphaFoldDB" id="A0A1H8PE06"/>
<reference evidence="6" key="1">
    <citation type="submission" date="2016-10" db="EMBL/GenBank/DDBJ databases">
        <authorList>
            <person name="Varghese N."/>
        </authorList>
    </citation>
    <scope>NUCLEOTIDE SEQUENCE [LARGE SCALE GENOMIC DNA]</scope>
    <source>
        <strain evidence="6">DSM 21843</strain>
    </source>
</reference>
<evidence type="ECO:0000313" key="5">
    <source>
        <dbReference type="EMBL" id="SEO39914.1"/>
    </source>
</evidence>
<gene>
    <name evidence="5" type="ORF">SAMN02910314_00123</name>
</gene>
<keyword evidence="1" id="KW-0479">Metal-binding</keyword>
<evidence type="ECO:0000313" key="6">
    <source>
        <dbReference type="Proteomes" id="UP000182975"/>
    </source>
</evidence>
<sequence length="341" mass="37360">MKDWDTGADDGPKVTYRIKHDASLCVGCGLCAAFCPMDVYEMQSIVREGQEDATDTPVAVQPERCVGCKTCEGQCPVSAIRIEGDGIAYDPFQNREKAAPLPQEEQDLYAEWANVLKDVLQLQAEPVALTLIPAGAPLPDVPVPTTRMRFCQQLAYARLGRSIMLPPNRHSCPDGTSILGMTDVPPKLASGELYILFHKLDTMEAASQMVAERPRLPQRSTDATVATPLAKAAATPDVVVVTGDAEQMMWLTMSASYYTGKRFNYRVSGYNSMCVEAVLIPREEGVMNLSLGCYGNRAATDVPRDHLFMGIPRSMMPTVVKGLRELSKRAIPQSRAKVYLP</sequence>
<protein>
    <submittedName>
        <fullName evidence="5">Uncharacterized conserved protein, DUF169 family</fullName>
    </submittedName>
</protein>
<dbReference type="GO" id="GO:0046872">
    <property type="term" value="F:metal ion binding"/>
    <property type="evidence" value="ECO:0007669"/>
    <property type="project" value="UniProtKB-KW"/>
</dbReference>
<evidence type="ECO:0000259" key="4">
    <source>
        <dbReference type="PROSITE" id="PS51379"/>
    </source>
</evidence>
<dbReference type="InterPro" id="IPR003748">
    <property type="entry name" value="DUF169"/>
</dbReference>
<evidence type="ECO:0000256" key="2">
    <source>
        <dbReference type="ARBA" id="ARBA00023004"/>
    </source>
</evidence>
<feature type="domain" description="4Fe-4S ferredoxin-type" evidence="4">
    <location>
        <begin position="56"/>
        <end position="85"/>
    </location>
</feature>
<dbReference type="GO" id="GO:0051536">
    <property type="term" value="F:iron-sulfur cluster binding"/>
    <property type="evidence" value="ECO:0007669"/>
    <property type="project" value="UniProtKB-KW"/>
</dbReference>
<keyword evidence="6" id="KW-1185">Reference proteome</keyword>
<proteinExistence type="predicted"/>
<dbReference type="Pfam" id="PF02596">
    <property type="entry name" value="DUF169"/>
    <property type="match status" value="1"/>
</dbReference>
<organism evidence="5 6">
    <name type="scientific">Denitrobacterium detoxificans</name>
    <dbReference type="NCBI Taxonomy" id="79604"/>
    <lineage>
        <taxon>Bacteria</taxon>
        <taxon>Bacillati</taxon>
        <taxon>Actinomycetota</taxon>
        <taxon>Coriobacteriia</taxon>
        <taxon>Eggerthellales</taxon>
        <taxon>Eggerthellaceae</taxon>
        <taxon>Denitrobacterium</taxon>
    </lineage>
</organism>
<dbReference type="PANTHER" id="PTHR37954">
    <property type="entry name" value="BLL4979 PROTEIN"/>
    <property type="match status" value="1"/>
</dbReference>
<dbReference type="EMBL" id="FOEC01000001">
    <property type="protein sequence ID" value="SEO39914.1"/>
    <property type="molecule type" value="Genomic_DNA"/>
</dbReference>
<dbReference type="PROSITE" id="PS51379">
    <property type="entry name" value="4FE4S_FER_2"/>
    <property type="match status" value="2"/>
</dbReference>
<dbReference type="SUPFAM" id="SSF54862">
    <property type="entry name" value="4Fe-4S ferredoxins"/>
    <property type="match status" value="1"/>
</dbReference>
<feature type="domain" description="4Fe-4S ferredoxin-type" evidence="4">
    <location>
        <begin position="16"/>
        <end position="45"/>
    </location>
</feature>
<name>A0A1H8PE06_9ACTN</name>
<dbReference type="PANTHER" id="PTHR37954:SF3">
    <property type="entry name" value="DUF169 DOMAIN-CONTAINING PROTEIN"/>
    <property type="match status" value="1"/>
</dbReference>
<dbReference type="InterPro" id="IPR017896">
    <property type="entry name" value="4Fe4S_Fe-S-bd"/>
</dbReference>
<keyword evidence="2" id="KW-0408">Iron</keyword>
<evidence type="ECO:0000256" key="3">
    <source>
        <dbReference type="ARBA" id="ARBA00023014"/>
    </source>
</evidence>
<dbReference type="Gene3D" id="3.30.70.20">
    <property type="match status" value="1"/>
</dbReference>